<dbReference type="Proteomes" id="UP000789831">
    <property type="component" value="Unassembled WGS sequence"/>
</dbReference>
<evidence type="ECO:0000313" key="1">
    <source>
        <dbReference type="EMBL" id="CAG8562121.1"/>
    </source>
</evidence>
<name>A0A9N9BFJ4_9GLOM</name>
<dbReference type="EMBL" id="CAJVPL010001268">
    <property type="protein sequence ID" value="CAG8562121.1"/>
    <property type="molecule type" value="Genomic_DNA"/>
</dbReference>
<dbReference type="AlphaFoldDB" id="A0A9N9BFJ4"/>
<keyword evidence="2" id="KW-1185">Reference proteome</keyword>
<reference evidence="1" key="1">
    <citation type="submission" date="2021-06" db="EMBL/GenBank/DDBJ databases">
        <authorList>
            <person name="Kallberg Y."/>
            <person name="Tangrot J."/>
            <person name="Rosling A."/>
        </authorList>
    </citation>
    <scope>NUCLEOTIDE SEQUENCE</scope>
    <source>
        <strain evidence="1">MT106</strain>
    </source>
</reference>
<gene>
    <name evidence="1" type="ORF">AGERDE_LOCUS7203</name>
</gene>
<proteinExistence type="predicted"/>
<sequence length="81" mass="9158">MSTSILGFRPSSQDSSVGFCEQCQDPRNPLALFKDSLIGHPHQAFRNVVPCKLSTTSTSFYHPFRPFVYFVRSNRQTCQAS</sequence>
<comment type="caution">
    <text evidence="1">The sequence shown here is derived from an EMBL/GenBank/DDBJ whole genome shotgun (WGS) entry which is preliminary data.</text>
</comment>
<protein>
    <submittedName>
        <fullName evidence="1">8901_t:CDS:1</fullName>
    </submittedName>
</protein>
<evidence type="ECO:0000313" key="2">
    <source>
        <dbReference type="Proteomes" id="UP000789831"/>
    </source>
</evidence>
<organism evidence="1 2">
    <name type="scientific">Ambispora gerdemannii</name>
    <dbReference type="NCBI Taxonomy" id="144530"/>
    <lineage>
        <taxon>Eukaryota</taxon>
        <taxon>Fungi</taxon>
        <taxon>Fungi incertae sedis</taxon>
        <taxon>Mucoromycota</taxon>
        <taxon>Glomeromycotina</taxon>
        <taxon>Glomeromycetes</taxon>
        <taxon>Archaeosporales</taxon>
        <taxon>Ambisporaceae</taxon>
        <taxon>Ambispora</taxon>
    </lineage>
</organism>
<accession>A0A9N9BFJ4</accession>